<dbReference type="Gene3D" id="3.40.30.10">
    <property type="entry name" value="Glutaredoxin"/>
    <property type="match status" value="1"/>
</dbReference>
<evidence type="ECO:0000313" key="5">
    <source>
        <dbReference type="Proteomes" id="UP000024816"/>
    </source>
</evidence>
<dbReference type="GO" id="GO:1901170">
    <property type="term" value="P:naphthalene catabolic process"/>
    <property type="evidence" value="ECO:0007669"/>
    <property type="project" value="InterPro"/>
</dbReference>
<dbReference type="STRING" id="1280952.HJA_17148"/>
<dbReference type="InterPro" id="IPR051924">
    <property type="entry name" value="GST_Kappa/NadH"/>
</dbReference>
<dbReference type="Proteomes" id="UP000024816">
    <property type="component" value="Unassembled WGS sequence"/>
</dbReference>
<dbReference type="PATRIC" id="fig|1280952.3.peg.3429"/>
<protein>
    <recommendedName>
        <fullName evidence="1">2-hydroxychromene-2-carboxylate isomerase</fullName>
        <ecNumber evidence="1">5.99.1.4</ecNumber>
    </recommendedName>
</protein>
<accession>A0A059F626</accession>
<keyword evidence="5" id="KW-1185">Reference proteome</keyword>
<evidence type="ECO:0000313" key="4">
    <source>
        <dbReference type="EMBL" id="KCZ83283.1"/>
    </source>
</evidence>
<keyword evidence="1" id="KW-0413">Isomerase</keyword>
<dbReference type="EC" id="5.99.1.4" evidence="1"/>
<dbReference type="PANTHER" id="PTHR42943:SF2">
    <property type="entry name" value="GLUTATHIONE S-TRANSFERASE KAPPA 1"/>
    <property type="match status" value="1"/>
</dbReference>
<gene>
    <name evidence="4" type="ORF">HJA_17148</name>
</gene>
<dbReference type="EMBL" id="ARYJ01000020">
    <property type="protein sequence ID" value="KCZ83283.1"/>
    <property type="molecule type" value="Genomic_DNA"/>
</dbReference>
<dbReference type="CDD" id="cd03022">
    <property type="entry name" value="DsbA_HCCA_Iso"/>
    <property type="match status" value="1"/>
</dbReference>
<dbReference type="PIRSF" id="PIRSF006386">
    <property type="entry name" value="HCCAis_GSTk"/>
    <property type="match status" value="1"/>
</dbReference>
<comment type="catalytic activity">
    <reaction evidence="1">
        <text>2-hydroxychromene-2-carboxylate = (3E)-4-(2-hydroxyphenyl)-2-oxobut-3-enoate</text>
        <dbReference type="Rhea" id="RHEA:27401"/>
        <dbReference type="ChEBI" id="CHEBI:59350"/>
        <dbReference type="ChEBI" id="CHEBI:59353"/>
        <dbReference type="EC" id="5.99.1.4"/>
    </reaction>
</comment>
<dbReference type="AlphaFoldDB" id="A0A059F626"/>
<dbReference type="GO" id="GO:0006749">
    <property type="term" value="P:glutathione metabolic process"/>
    <property type="evidence" value="ECO:0007669"/>
    <property type="project" value="TreeGrafter"/>
</dbReference>
<dbReference type="eggNOG" id="COG3917">
    <property type="taxonomic scope" value="Bacteria"/>
</dbReference>
<evidence type="ECO:0000256" key="1">
    <source>
        <dbReference type="PIRNR" id="PIRNR006386"/>
    </source>
</evidence>
<comment type="similarity">
    <text evidence="1">Belongs to the GST superfamily. NadH family.</text>
</comment>
<sequence length="203" mass="22530">MEIRMTKALEFYFDYISPYSHIANAAVKQLKERTGAAVEIKPMFLGAVMQGTGNRPPGMVPAKNTYMLADLERCAKRYGLTIRMNPYFPLVSTRDLLRATIGLAGDPDKQQRFIDTCFHYMWTAPDALKPDDDASVKAMCDANGFDFDEVKQLANDEANKAALKDNTDAAIARGAFGSPTFFVGEDMFFGHDRLDYAAEALTA</sequence>
<dbReference type="InterPro" id="IPR014440">
    <property type="entry name" value="HCCAis_GSTk"/>
</dbReference>
<dbReference type="SUPFAM" id="SSF52833">
    <property type="entry name" value="Thioredoxin-like"/>
    <property type="match status" value="1"/>
</dbReference>
<dbReference type="Pfam" id="PF01323">
    <property type="entry name" value="DSBA"/>
    <property type="match status" value="1"/>
</dbReference>
<evidence type="ECO:0000259" key="3">
    <source>
        <dbReference type="Pfam" id="PF01323"/>
    </source>
</evidence>
<proteinExistence type="inferred from homology"/>
<dbReference type="GO" id="GO:0018845">
    <property type="term" value="F:2-hydroxychromene-2-carboxylate isomerase activity"/>
    <property type="evidence" value="ECO:0007669"/>
    <property type="project" value="UniProtKB-UniRule"/>
</dbReference>
<reference evidence="4 5" key="1">
    <citation type="journal article" date="2014" name="Antonie Van Leeuwenhoek">
        <title>Hyphomonas beringensis sp. nov. and Hyphomonas chukchiensis sp. nov., isolated from surface seawater of the Bering Sea and Chukchi Sea.</title>
        <authorList>
            <person name="Li C."/>
            <person name="Lai Q."/>
            <person name="Li G."/>
            <person name="Dong C."/>
            <person name="Wang J."/>
            <person name="Liao Y."/>
            <person name="Shao Z."/>
        </authorList>
    </citation>
    <scope>NUCLEOTIDE SEQUENCE [LARGE SCALE GENOMIC DNA]</scope>
    <source>
        <strain evidence="4 5">VP2</strain>
    </source>
</reference>
<dbReference type="GO" id="GO:0004364">
    <property type="term" value="F:glutathione transferase activity"/>
    <property type="evidence" value="ECO:0007669"/>
    <property type="project" value="TreeGrafter"/>
</dbReference>
<comment type="caution">
    <text evidence="4">The sequence shown here is derived from an EMBL/GenBank/DDBJ whole genome shotgun (WGS) entry which is preliminary data.</text>
</comment>
<dbReference type="InterPro" id="IPR001853">
    <property type="entry name" value="DSBA-like_thioredoxin_dom"/>
</dbReference>
<dbReference type="InterPro" id="IPR036249">
    <property type="entry name" value="Thioredoxin-like_sf"/>
</dbReference>
<organism evidence="4 5">
    <name type="scientific">Hyphomonas jannaschiana VP2</name>
    <dbReference type="NCBI Taxonomy" id="1280952"/>
    <lineage>
        <taxon>Bacteria</taxon>
        <taxon>Pseudomonadati</taxon>
        <taxon>Pseudomonadota</taxon>
        <taxon>Alphaproteobacteria</taxon>
        <taxon>Hyphomonadales</taxon>
        <taxon>Hyphomonadaceae</taxon>
        <taxon>Hyphomonas</taxon>
    </lineage>
</organism>
<feature type="active site" description="Nucleophile" evidence="2">
    <location>
        <position position="17"/>
    </location>
</feature>
<evidence type="ECO:0000256" key="2">
    <source>
        <dbReference type="PIRSR" id="PIRSR006386-1"/>
    </source>
</evidence>
<dbReference type="PANTHER" id="PTHR42943">
    <property type="entry name" value="GLUTATHIONE S-TRANSFERASE KAPPA"/>
    <property type="match status" value="1"/>
</dbReference>
<name>A0A059F626_9PROT</name>
<feature type="domain" description="DSBA-like thioredoxin" evidence="3">
    <location>
        <begin position="9"/>
        <end position="201"/>
    </location>
</feature>
<dbReference type="InterPro" id="IPR044087">
    <property type="entry name" value="NahD-like"/>
</dbReference>
<dbReference type="GO" id="GO:0004602">
    <property type="term" value="F:glutathione peroxidase activity"/>
    <property type="evidence" value="ECO:0007669"/>
    <property type="project" value="TreeGrafter"/>
</dbReference>